<evidence type="ECO:0000313" key="1">
    <source>
        <dbReference type="EMBL" id="GID66132.1"/>
    </source>
</evidence>
<proteinExistence type="predicted"/>
<dbReference type="InterPro" id="IPR038764">
    <property type="entry name" value="GNAT_N_AcTrfase_prd"/>
</dbReference>
<dbReference type="Proteomes" id="UP000619479">
    <property type="component" value="Unassembled WGS sequence"/>
</dbReference>
<name>A0A919IIV3_9ACTN</name>
<dbReference type="InterPro" id="IPR016181">
    <property type="entry name" value="Acyl_CoA_acyltransferase"/>
</dbReference>
<dbReference type="PANTHER" id="PTHR41700">
    <property type="entry name" value="GCN5-RELATED N-ACETYLTRANSFERASE"/>
    <property type="match status" value="1"/>
</dbReference>
<dbReference type="SUPFAM" id="SSF55729">
    <property type="entry name" value="Acyl-CoA N-acyltransferases (Nat)"/>
    <property type="match status" value="1"/>
</dbReference>
<reference evidence="1" key="1">
    <citation type="submission" date="2021-01" db="EMBL/GenBank/DDBJ databases">
        <title>Whole genome shotgun sequence of Actinoplanes cyaneus NBRC 14990.</title>
        <authorList>
            <person name="Komaki H."/>
            <person name="Tamura T."/>
        </authorList>
    </citation>
    <scope>NUCLEOTIDE SEQUENCE</scope>
    <source>
        <strain evidence="1">NBRC 14990</strain>
    </source>
</reference>
<accession>A0A919IIV3</accession>
<organism evidence="1 2">
    <name type="scientific">Actinoplanes cyaneus</name>
    <dbReference type="NCBI Taxonomy" id="52696"/>
    <lineage>
        <taxon>Bacteria</taxon>
        <taxon>Bacillati</taxon>
        <taxon>Actinomycetota</taxon>
        <taxon>Actinomycetes</taxon>
        <taxon>Micromonosporales</taxon>
        <taxon>Micromonosporaceae</taxon>
        <taxon>Actinoplanes</taxon>
    </lineage>
</organism>
<sequence>MRHAAPGWDADVEMLRTAGQLEAAAQLLWNVWGARTEAERTEVISTSLLRTLFHTGNYVAGAYVHGELVGCAVGLFGSLASNGRPDHLHSSIAGVVRAKSNRGVGYAMKRHQRQWALERGLKSIRWTFDPLVSRNAYFNLCKLGATVASYETDYYGKLKDGVNNGQDTDRLLVNWDLCDNWVERAMTGELGQKRRHALTPAESEVIEIPDDIAQLREDDPLRAEVERDKVREHFRSLLSRDYRVVGMDKGKNYVLLPVGVEAGYDE</sequence>
<dbReference type="AlphaFoldDB" id="A0A919IIV3"/>
<evidence type="ECO:0008006" key="3">
    <source>
        <dbReference type="Google" id="ProtNLM"/>
    </source>
</evidence>
<keyword evidence="2" id="KW-1185">Reference proteome</keyword>
<dbReference type="Gene3D" id="3.40.630.30">
    <property type="match status" value="1"/>
</dbReference>
<dbReference type="PANTHER" id="PTHR41700:SF1">
    <property type="entry name" value="N-ACETYLTRANSFERASE DOMAIN-CONTAINING PROTEIN"/>
    <property type="match status" value="1"/>
</dbReference>
<gene>
    <name evidence="1" type="ORF">Acy02nite_40130</name>
</gene>
<evidence type="ECO:0000313" key="2">
    <source>
        <dbReference type="Proteomes" id="UP000619479"/>
    </source>
</evidence>
<dbReference type="EMBL" id="BOMH01000030">
    <property type="protein sequence ID" value="GID66132.1"/>
    <property type="molecule type" value="Genomic_DNA"/>
</dbReference>
<protein>
    <recommendedName>
        <fullName evidence="3">GNAT family N-acetyltransferase</fullName>
    </recommendedName>
</protein>
<comment type="caution">
    <text evidence="1">The sequence shown here is derived from an EMBL/GenBank/DDBJ whole genome shotgun (WGS) entry which is preliminary data.</text>
</comment>